<dbReference type="InterPro" id="IPR051126">
    <property type="entry name" value="Thiosulfate_sulfurtransferase"/>
</dbReference>
<keyword evidence="4" id="KW-1185">Reference proteome</keyword>
<reference evidence="3 4" key="1">
    <citation type="submission" date="2019-09" db="EMBL/GenBank/DDBJ databases">
        <title>Sulfurimonas gotlandica sp. nov., a chemoautotrophic and psychrotolerant epsilonproteobacterium isolated from a pelagic redoxcline, and an emended description of the genus Sulfurimonas.</title>
        <authorList>
            <person name="Wang S."/>
            <person name="Jiang L."/>
            <person name="Shao S."/>
        </authorList>
    </citation>
    <scope>NUCLEOTIDE SEQUENCE [LARGE SCALE GENOMIC DNA]</scope>
    <source>
        <strain evidence="3 4">GYSZ_1</strain>
    </source>
</reference>
<dbReference type="PANTHER" id="PTHR43855">
    <property type="entry name" value="THIOSULFATE SULFURTRANSFERASE"/>
    <property type="match status" value="1"/>
</dbReference>
<dbReference type="Pfam" id="PF00581">
    <property type="entry name" value="Rhodanese"/>
    <property type="match status" value="2"/>
</dbReference>
<organism evidence="3 4">
    <name type="scientific">Sulfurimonas lithotrophica</name>
    <dbReference type="NCBI Taxonomy" id="2590022"/>
    <lineage>
        <taxon>Bacteria</taxon>
        <taxon>Pseudomonadati</taxon>
        <taxon>Campylobacterota</taxon>
        <taxon>Epsilonproteobacteria</taxon>
        <taxon>Campylobacterales</taxon>
        <taxon>Sulfurimonadaceae</taxon>
        <taxon>Sulfurimonas</taxon>
    </lineage>
</organism>
<name>A0A5P8P3B4_9BACT</name>
<dbReference type="SUPFAM" id="SSF52821">
    <property type="entry name" value="Rhodanese/Cell cycle control phosphatase"/>
    <property type="match status" value="2"/>
</dbReference>
<sequence length="284" mass="32778">MKKILFTLLTIINIYAYDAFITTDSLKDALNEQNLVIIDVSDSYKKSHIIGAISFDTNLLRKSDTNSSLASMEELQEIFRDIGINNDSNVVIYGRNSNNDIKKSAFLAFVLISHGFENVSILDGGYMAWVFEHDMLTSREERDIQEGNLVLTSTNISVDIKYIQSNKKSKLIDARYPEKYYGISNNENDIYAGHIPGAKNSYCFYKFLRDKRIRTQEELEKIYVYGLELGKLDDIIVYGENELDAAIEWYIIYKKMGYTGAKLYYNSFKEYAGLGLETQRFKWE</sequence>
<dbReference type="Proteomes" id="UP000326944">
    <property type="component" value="Chromosome"/>
</dbReference>
<feature type="domain" description="Rhodanese" evidence="2">
    <location>
        <begin position="165"/>
        <end position="280"/>
    </location>
</feature>
<feature type="domain" description="Rhodanese" evidence="2">
    <location>
        <begin position="31"/>
        <end position="138"/>
    </location>
</feature>
<proteinExistence type="predicted"/>
<evidence type="ECO:0000256" key="1">
    <source>
        <dbReference type="ARBA" id="ARBA00022737"/>
    </source>
</evidence>
<dbReference type="InterPro" id="IPR001763">
    <property type="entry name" value="Rhodanese-like_dom"/>
</dbReference>
<dbReference type="Gene3D" id="3.40.250.10">
    <property type="entry name" value="Rhodanese-like domain"/>
    <property type="match status" value="2"/>
</dbReference>
<dbReference type="PROSITE" id="PS50206">
    <property type="entry name" value="RHODANESE_3"/>
    <property type="match status" value="2"/>
</dbReference>
<keyword evidence="1" id="KW-0677">Repeat</keyword>
<accession>A0A5P8P3B4</accession>
<evidence type="ECO:0000313" key="3">
    <source>
        <dbReference type="EMBL" id="QFR50087.1"/>
    </source>
</evidence>
<dbReference type="CDD" id="cd01448">
    <property type="entry name" value="TST_Repeat_1"/>
    <property type="match status" value="1"/>
</dbReference>
<dbReference type="InterPro" id="IPR036873">
    <property type="entry name" value="Rhodanese-like_dom_sf"/>
</dbReference>
<evidence type="ECO:0000259" key="2">
    <source>
        <dbReference type="PROSITE" id="PS50206"/>
    </source>
</evidence>
<evidence type="ECO:0000313" key="4">
    <source>
        <dbReference type="Proteomes" id="UP000326944"/>
    </source>
</evidence>
<dbReference type="RefSeq" id="WP_152308035.1">
    <property type="nucleotide sequence ID" value="NZ_CP043617.1"/>
</dbReference>
<gene>
    <name evidence="3" type="ORF">FJR48_10265</name>
</gene>
<dbReference type="OrthoDB" id="9781034at2"/>
<dbReference type="SMART" id="SM00450">
    <property type="entry name" value="RHOD"/>
    <property type="match status" value="2"/>
</dbReference>
<dbReference type="PANTHER" id="PTHR43855:SF1">
    <property type="entry name" value="THIOSULFATE SULFURTRANSFERASE"/>
    <property type="match status" value="1"/>
</dbReference>
<keyword evidence="3" id="KW-0808">Transferase</keyword>
<dbReference type="EMBL" id="CP043617">
    <property type="protein sequence ID" value="QFR50087.1"/>
    <property type="molecule type" value="Genomic_DNA"/>
</dbReference>
<dbReference type="GO" id="GO:0016740">
    <property type="term" value="F:transferase activity"/>
    <property type="evidence" value="ECO:0007669"/>
    <property type="project" value="UniProtKB-KW"/>
</dbReference>
<dbReference type="KEGG" id="sulg:FJR48_10265"/>
<protein>
    <submittedName>
        <fullName evidence="3">Thiosulfate sulfurtransferase</fullName>
    </submittedName>
</protein>
<dbReference type="AlphaFoldDB" id="A0A5P8P3B4"/>